<evidence type="ECO:0000259" key="7">
    <source>
        <dbReference type="PROSITE" id="PS51767"/>
    </source>
</evidence>
<gene>
    <name evidence="8" type="ORF">PHYPA_022771</name>
</gene>
<dbReference type="InterPro" id="IPR001969">
    <property type="entry name" value="Aspartic_peptidase_AS"/>
</dbReference>
<dbReference type="InterPro" id="IPR032861">
    <property type="entry name" value="TAXi_N"/>
</dbReference>
<dbReference type="AlphaFoldDB" id="A9U1T9"/>
<keyword evidence="2" id="KW-0645">Protease</keyword>
<dbReference type="PANTHER" id="PTHR47967">
    <property type="entry name" value="OS07G0603500 PROTEIN-RELATED"/>
    <property type="match status" value="1"/>
</dbReference>
<dbReference type="Proteomes" id="UP000006727">
    <property type="component" value="Chromosome 18"/>
</dbReference>
<feature type="signal peptide" evidence="6">
    <location>
        <begin position="1"/>
        <end position="28"/>
    </location>
</feature>
<dbReference type="GO" id="GO:0004190">
    <property type="term" value="F:aspartic-type endopeptidase activity"/>
    <property type="evidence" value="ECO:0007669"/>
    <property type="project" value="UniProtKB-KW"/>
</dbReference>
<evidence type="ECO:0000256" key="1">
    <source>
        <dbReference type="ARBA" id="ARBA00007447"/>
    </source>
</evidence>
<dbReference type="Pfam" id="PF14541">
    <property type="entry name" value="TAXi_C"/>
    <property type="match status" value="1"/>
</dbReference>
<evidence type="ECO:0000256" key="4">
    <source>
        <dbReference type="ARBA" id="ARBA00022801"/>
    </source>
</evidence>
<keyword evidence="6" id="KW-0732">Signal</keyword>
<dbReference type="Gramene" id="Pp3c18_5530V3.1">
    <property type="protein sequence ID" value="Pp3c18_5530V3.1"/>
    <property type="gene ID" value="Pp3c18_5530"/>
</dbReference>
<dbReference type="InterPro" id="IPR032799">
    <property type="entry name" value="TAXi_C"/>
</dbReference>
<reference evidence="8 10" key="1">
    <citation type="journal article" date="2008" name="Science">
        <title>The Physcomitrella genome reveals evolutionary insights into the conquest of land by plants.</title>
        <authorList>
            <person name="Rensing S."/>
            <person name="Lang D."/>
            <person name="Zimmer A."/>
            <person name="Terry A."/>
            <person name="Salamov A."/>
            <person name="Shapiro H."/>
            <person name="Nishiyama T."/>
            <person name="Perroud P.-F."/>
            <person name="Lindquist E."/>
            <person name="Kamisugi Y."/>
            <person name="Tanahashi T."/>
            <person name="Sakakibara K."/>
            <person name="Fujita T."/>
            <person name="Oishi K."/>
            <person name="Shin-I T."/>
            <person name="Kuroki Y."/>
            <person name="Toyoda A."/>
            <person name="Suzuki Y."/>
            <person name="Hashimoto A."/>
            <person name="Yamaguchi K."/>
            <person name="Sugano A."/>
            <person name="Kohara Y."/>
            <person name="Fujiyama A."/>
            <person name="Anterola A."/>
            <person name="Aoki S."/>
            <person name="Ashton N."/>
            <person name="Barbazuk W.B."/>
            <person name="Barker E."/>
            <person name="Bennetzen J."/>
            <person name="Bezanilla M."/>
            <person name="Blankenship R."/>
            <person name="Cho S.H."/>
            <person name="Dutcher S."/>
            <person name="Estelle M."/>
            <person name="Fawcett J.A."/>
            <person name="Gundlach H."/>
            <person name="Hanada K."/>
            <person name="Heyl A."/>
            <person name="Hicks K.A."/>
            <person name="Hugh J."/>
            <person name="Lohr M."/>
            <person name="Mayer K."/>
            <person name="Melkozernov A."/>
            <person name="Murata T."/>
            <person name="Nelson D."/>
            <person name="Pils B."/>
            <person name="Prigge M."/>
            <person name="Reiss B."/>
            <person name="Renner T."/>
            <person name="Rombauts S."/>
            <person name="Rushton P."/>
            <person name="Sanderfoot A."/>
            <person name="Schween G."/>
            <person name="Shiu S.-H."/>
            <person name="Stueber K."/>
            <person name="Theodoulou F.L."/>
            <person name="Tu H."/>
            <person name="Van de Peer Y."/>
            <person name="Verrier P.J."/>
            <person name="Waters E."/>
            <person name="Wood A."/>
            <person name="Yang L."/>
            <person name="Cove D."/>
            <person name="Cuming A."/>
            <person name="Hasebe M."/>
            <person name="Lucas S."/>
            <person name="Mishler D.B."/>
            <person name="Reski R."/>
            <person name="Grigoriev I."/>
            <person name="Quatrano R.S."/>
            <person name="Boore J.L."/>
        </authorList>
    </citation>
    <scope>NUCLEOTIDE SEQUENCE [LARGE SCALE GENOMIC DNA]</scope>
    <source>
        <strain evidence="9 10">cv. Gransden 2004</strain>
    </source>
</reference>
<organism evidence="8">
    <name type="scientific">Physcomitrium patens</name>
    <name type="common">Spreading-leaved earth moss</name>
    <name type="synonym">Physcomitrella patens</name>
    <dbReference type="NCBI Taxonomy" id="3218"/>
    <lineage>
        <taxon>Eukaryota</taxon>
        <taxon>Viridiplantae</taxon>
        <taxon>Streptophyta</taxon>
        <taxon>Embryophyta</taxon>
        <taxon>Bryophyta</taxon>
        <taxon>Bryophytina</taxon>
        <taxon>Bryopsida</taxon>
        <taxon>Funariidae</taxon>
        <taxon>Funariales</taxon>
        <taxon>Funariaceae</taxon>
        <taxon>Physcomitrium</taxon>
    </lineage>
</organism>
<sequence length="392" mass="42337">MVVAKERSHALFILLLTVLTSWTYFAQAASSYQHTTTFPSENGSQSIRVDLIHRDHPLSPIAPAEGTTLSERLQAAAKRYQKRRTLLTSRGRRLGAFTTPITAESFEYVIPLFFGTPLQPFTGMVDTGSDLVWIQCLPCINCYTTHPHPEFDPTTSSSEAYVPCTDPALCTASNFSARGDLDVFAFCLVPYTAATTLTSALVFGSRDATNALGLVYTPLLQGTSPSFYWVGMVGVSVAGVDAGIPTALFASTDGVLFDSGTPLTYFAPEIYDPLHQSIAGAIPYPVAPDPVDAVVAKPLNRLCFDLAGVQSPVLPTMAYHFTDADAAGATVDFDLGLENIYMNDMNTVWCLAIVRGESGNPSIVGNIQQANHYIEHDVALNRIGWTSKDCTV</sequence>
<dbReference type="Gramene" id="Pp3c18_5530V3.2">
    <property type="protein sequence ID" value="Pp3c18_5530V3.2"/>
    <property type="gene ID" value="Pp3c18_5530"/>
</dbReference>
<dbReference type="EMBL" id="ABEU02000018">
    <property type="protein sequence ID" value="PNR34873.1"/>
    <property type="molecule type" value="Genomic_DNA"/>
</dbReference>
<dbReference type="PROSITE" id="PS51767">
    <property type="entry name" value="PEPTIDASE_A1"/>
    <property type="match status" value="1"/>
</dbReference>
<accession>A9U1T9</accession>
<feature type="chain" id="PRO_5014298059" description="Peptidase A1 domain-containing protein" evidence="6">
    <location>
        <begin position="29"/>
        <end position="392"/>
    </location>
</feature>
<evidence type="ECO:0000256" key="6">
    <source>
        <dbReference type="SAM" id="SignalP"/>
    </source>
</evidence>
<evidence type="ECO:0000256" key="2">
    <source>
        <dbReference type="ARBA" id="ARBA00022670"/>
    </source>
</evidence>
<dbReference type="EnsemblPlants" id="Pp3c18_5530V3.1">
    <property type="protein sequence ID" value="Pp3c18_5530V3.1"/>
    <property type="gene ID" value="Pp3c18_5530"/>
</dbReference>
<keyword evidence="4" id="KW-0378">Hydrolase</keyword>
<evidence type="ECO:0000313" key="10">
    <source>
        <dbReference type="Proteomes" id="UP000006727"/>
    </source>
</evidence>
<keyword evidence="5" id="KW-0325">Glycoprotein</keyword>
<dbReference type="InParanoid" id="A9U1T9"/>
<protein>
    <recommendedName>
        <fullName evidence="7">Peptidase A1 domain-containing protein</fullName>
    </recommendedName>
</protein>
<dbReference type="InterPro" id="IPR051708">
    <property type="entry name" value="Plant_Aspart_Prot_A1"/>
</dbReference>
<dbReference type="CDD" id="cd05476">
    <property type="entry name" value="pepsin_A_like_plant"/>
    <property type="match status" value="1"/>
</dbReference>
<keyword evidence="3" id="KW-0064">Aspartyl protease</keyword>
<name>A9U1T9_PHYPA</name>
<comment type="similarity">
    <text evidence="1">Belongs to the peptidase A1 family.</text>
</comment>
<dbReference type="PANTHER" id="PTHR47967:SF128">
    <property type="entry name" value="ASPARTIC PROTEINASE CDR1-LIKE"/>
    <property type="match status" value="1"/>
</dbReference>
<dbReference type="SUPFAM" id="SSF50630">
    <property type="entry name" value="Acid proteases"/>
    <property type="match status" value="1"/>
</dbReference>
<evidence type="ECO:0000313" key="9">
    <source>
        <dbReference type="EnsemblPlants" id="Pp3c18_5530V3.1"/>
    </source>
</evidence>
<dbReference type="PROSITE" id="PS00141">
    <property type="entry name" value="ASP_PROTEASE"/>
    <property type="match status" value="2"/>
</dbReference>
<dbReference type="STRING" id="3218.A9U1T9"/>
<reference evidence="8 10" key="2">
    <citation type="journal article" date="2018" name="Plant J.">
        <title>The Physcomitrella patens chromosome-scale assembly reveals moss genome structure and evolution.</title>
        <authorList>
            <person name="Lang D."/>
            <person name="Ullrich K.K."/>
            <person name="Murat F."/>
            <person name="Fuchs J."/>
            <person name="Jenkins J."/>
            <person name="Haas F.B."/>
            <person name="Piednoel M."/>
            <person name="Gundlach H."/>
            <person name="Van Bel M."/>
            <person name="Meyberg R."/>
            <person name="Vives C."/>
            <person name="Morata J."/>
            <person name="Symeonidi A."/>
            <person name="Hiss M."/>
            <person name="Muchero W."/>
            <person name="Kamisugi Y."/>
            <person name="Saleh O."/>
            <person name="Blanc G."/>
            <person name="Decker E.L."/>
            <person name="van Gessel N."/>
            <person name="Grimwood J."/>
            <person name="Hayes R.D."/>
            <person name="Graham S.W."/>
            <person name="Gunter L.E."/>
            <person name="McDaniel S.F."/>
            <person name="Hoernstein S.N.W."/>
            <person name="Larsson A."/>
            <person name="Li F.W."/>
            <person name="Perroud P.F."/>
            <person name="Phillips J."/>
            <person name="Ranjan P."/>
            <person name="Rokshar D.S."/>
            <person name="Rothfels C.J."/>
            <person name="Schneider L."/>
            <person name="Shu S."/>
            <person name="Stevenson D.W."/>
            <person name="Thummler F."/>
            <person name="Tillich M."/>
            <person name="Villarreal Aguilar J.C."/>
            <person name="Widiez T."/>
            <person name="Wong G.K."/>
            <person name="Wymore A."/>
            <person name="Zhang Y."/>
            <person name="Zimmer A.D."/>
            <person name="Quatrano R.S."/>
            <person name="Mayer K.F.X."/>
            <person name="Goodstein D."/>
            <person name="Casacuberta J.M."/>
            <person name="Vandepoele K."/>
            <person name="Reski R."/>
            <person name="Cuming A.C."/>
            <person name="Tuskan G.A."/>
            <person name="Maumus F."/>
            <person name="Salse J."/>
            <person name="Schmutz J."/>
            <person name="Rensing S.A."/>
        </authorList>
    </citation>
    <scope>NUCLEOTIDE SEQUENCE [LARGE SCALE GENOMIC DNA]</scope>
    <source>
        <strain evidence="9 10">cv. Gransden 2004</strain>
    </source>
</reference>
<dbReference type="Gene3D" id="2.40.70.10">
    <property type="entry name" value="Acid Proteases"/>
    <property type="match status" value="2"/>
</dbReference>
<evidence type="ECO:0000313" key="8">
    <source>
        <dbReference type="EMBL" id="PNR34873.1"/>
    </source>
</evidence>
<dbReference type="GO" id="GO:0006508">
    <property type="term" value="P:proteolysis"/>
    <property type="evidence" value="ECO:0007669"/>
    <property type="project" value="UniProtKB-KW"/>
</dbReference>
<reference evidence="9" key="3">
    <citation type="submission" date="2020-12" db="UniProtKB">
        <authorList>
            <consortium name="EnsemblPlants"/>
        </authorList>
    </citation>
    <scope>IDENTIFICATION</scope>
</reference>
<dbReference type="InterPro" id="IPR034161">
    <property type="entry name" value="Pepsin-like_plant"/>
</dbReference>
<keyword evidence="10" id="KW-1185">Reference proteome</keyword>
<dbReference type="EnsemblPlants" id="Pp3c18_5530V3.2">
    <property type="protein sequence ID" value="Pp3c18_5530V3.2"/>
    <property type="gene ID" value="Pp3c18_5530"/>
</dbReference>
<evidence type="ECO:0000256" key="5">
    <source>
        <dbReference type="ARBA" id="ARBA00023180"/>
    </source>
</evidence>
<proteinExistence type="inferred from homology"/>
<feature type="domain" description="Peptidase A1" evidence="7">
    <location>
        <begin position="1"/>
        <end position="386"/>
    </location>
</feature>
<dbReference type="InterPro" id="IPR021109">
    <property type="entry name" value="Peptidase_aspartic_dom_sf"/>
</dbReference>
<dbReference type="InterPro" id="IPR033121">
    <property type="entry name" value="PEPTIDASE_A1"/>
</dbReference>
<dbReference type="Pfam" id="PF14543">
    <property type="entry name" value="TAXi_N"/>
    <property type="match status" value="1"/>
</dbReference>
<evidence type="ECO:0000256" key="3">
    <source>
        <dbReference type="ARBA" id="ARBA00022750"/>
    </source>
</evidence>